<dbReference type="PANTHER" id="PTHR41771">
    <property type="entry name" value="MEMBRANE PROTEIN-RELATED"/>
    <property type="match status" value="1"/>
</dbReference>
<dbReference type="EMBL" id="FNGO01000003">
    <property type="protein sequence ID" value="SDL28879.1"/>
    <property type="molecule type" value="Genomic_DNA"/>
</dbReference>
<reference evidence="2 3" key="1">
    <citation type="submission" date="2016-10" db="EMBL/GenBank/DDBJ databases">
        <authorList>
            <person name="de Groot N.N."/>
        </authorList>
    </citation>
    <scope>NUCLEOTIDE SEQUENCE [LARGE SCALE GENOMIC DNA]</scope>
    <source>
        <strain evidence="2 3">SLAS-1</strain>
    </source>
</reference>
<evidence type="ECO:0000256" key="1">
    <source>
        <dbReference type="SAM" id="Phobius"/>
    </source>
</evidence>
<keyword evidence="3" id="KW-1185">Reference proteome</keyword>
<dbReference type="Proteomes" id="UP000199476">
    <property type="component" value="Unassembled WGS sequence"/>
</dbReference>
<dbReference type="RefSeq" id="WP_089758219.1">
    <property type="nucleotide sequence ID" value="NZ_FNGO01000003.1"/>
</dbReference>
<dbReference type="STRING" id="321763.SAMN04488692_10366"/>
<name>A0A1G9IU56_9FIRM</name>
<feature type="transmembrane region" description="Helical" evidence="1">
    <location>
        <begin position="307"/>
        <end position="327"/>
    </location>
</feature>
<evidence type="ECO:0000313" key="2">
    <source>
        <dbReference type="EMBL" id="SDL28879.1"/>
    </source>
</evidence>
<keyword evidence="1" id="KW-0812">Transmembrane</keyword>
<dbReference type="PANTHER" id="PTHR41771:SF1">
    <property type="entry name" value="MEMBRANE PROTEIN"/>
    <property type="match status" value="1"/>
</dbReference>
<dbReference type="InterPro" id="IPR012507">
    <property type="entry name" value="YibE_F"/>
</dbReference>
<sequence length="370" mass="39425">MPKRLLLSILAIFLGLVILAAVHSYTERLMPDSSYMAREDAEYFRGTVQEVLEEERTEFGLEQQAEVLINEGPKAGEIVEIDNVYGEENIYLDIRLESGLEVILISFHENGSPEIYLEDVARDRGLYLAGAVLALALIIVGKMKGIKTLISLLLTGYIIFRIMLPLMLQGWAPVPVATASALLIIAVILIVIGGLSSKSLAAFIGISTGVIAAGVMAYIIGEMAHLTGLGTEEAQMLGASDLEINVRGLLYGGIIVGSLGAITDVGMSVAASASQLKEANPEIAPDKLFYHALEVGRDIMATMANTLILAYVGGSVPFLLLIMAQQLDWLRIVNLDYIATEILSGLAGSLGLVLAIPATALAAAILMKGD</sequence>
<evidence type="ECO:0000313" key="3">
    <source>
        <dbReference type="Proteomes" id="UP000199476"/>
    </source>
</evidence>
<feature type="transmembrane region" description="Helical" evidence="1">
    <location>
        <begin position="174"/>
        <end position="193"/>
    </location>
</feature>
<dbReference type="Pfam" id="PF07907">
    <property type="entry name" value="YibE_F"/>
    <property type="match status" value="1"/>
</dbReference>
<proteinExistence type="predicted"/>
<dbReference type="OrthoDB" id="5753718at2"/>
<accession>A0A1G9IU56</accession>
<organism evidence="2 3">
    <name type="scientific">Halarsenatibacter silvermanii</name>
    <dbReference type="NCBI Taxonomy" id="321763"/>
    <lineage>
        <taxon>Bacteria</taxon>
        <taxon>Bacillati</taxon>
        <taxon>Bacillota</taxon>
        <taxon>Clostridia</taxon>
        <taxon>Halanaerobiales</taxon>
        <taxon>Halarsenatibacteraceae</taxon>
        <taxon>Halarsenatibacter</taxon>
    </lineage>
</organism>
<feature type="transmembrane region" description="Helical" evidence="1">
    <location>
        <begin position="200"/>
        <end position="220"/>
    </location>
</feature>
<gene>
    <name evidence="2" type="ORF">SAMN04488692_10366</name>
</gene>
<keyword evidence="1" id="KW-0472">Membrane</keyword>
<feature type="transmembrane region" description="Helical" evidence="1">
    <location>
        <begin position="148"/>
        <end position="168"/>
    </location>
</feature>
<keyword evidence="1" id="KW-1133">Transmembrane helix</keyword>
<feature type="transmembrane region" description="Helical" evidence="1">
    <location>
        <begin position="249"/>
        <end position="271"/>
    </location>
</feature>
<dbReference type="AlphaFoldDB" id="A0A1G9IU56"/>
<feature type="transmembrane region" description="Helical" evidence="1">
    <location>
        <begin position="125"/>
        <end position="141"/>
    </location>
</feature>
<feature type="transmembrane region" description="Helical" evidence="1">
    <location>
        <begin position="347"/>
        <end position="367"/>
    </location>
</feature>
<protein>
    <submittedName>
        <fullName evidence="2">Uncharacterized membrane protein</fullName>
    </submittedName>
</protein>